<evidence type="ECO:0000259" key="1">
    <source>
        <dbReference type="Pfam" id="PF08239"/>
    </source>
</evidence>
<dbReference type="AlphaFoldDB" id="A0A1U7D1L8"/>
<dbReference type="Gene3D" id="2.30.30.40">
    <property type="entry name" value="SH3 Domains"/>
    <property type="match status" value="1"/>
</dbReference>
<proteinExistence type="predicted"/>
<dbReference type="STRING" id="1229727.Ga0080559_TMP1174"/>
<dbReference type="RefSeq" id="WP_017468945.1">
    <property type="nucleotide sequence ID" value="NZ_BMEW01000003.1"/>
</dbReference>
<evidence type="ECO:0000313" key="2">
    <source>
        <dbReference type="EMBL" id="APX21970.1"/>
    </source>
</evidence>
<reference evidence="2 3" key="1">
    <citation type="submission" date="2016-03" db="EMBL/GenBank/DDBJ databases">
        <title>Deep-sea bacteria in the southern Pacific.</title>
        <authorList>
            <person name="Tang K."/>
        </authorList>
    </citation>
    <scope>NUCLEOTIDE SEQUENCE [LARGE SCALE GENOMIC DNA]</scope>
    <source>
        <strain evidence="2 3">JLT2016</strain>
    </source>
</reference>
<dbReference type="Proteomes" id="UP000186559">
    <property type="component" value="Chromosome"/>
</dbReference>
<organism evidence="2 3">
    <name type="scientific">Salipiger profundus</name>
    <dbReference type="NCBI Taxonomy" id="1229727"/>
    <lineage>
        <taxon>Bacteria</taxon>
        <taxon>Pseudomonadati</taxon>
        <taxon>Pseudomonadota</taxon>
        <taxon>Alphaproteobacteria</taxon>
        <taxon>Rhodobacterales</taxon>
        <taxon>Roseobacteraceae</taxon>
        <taxon>Salipiger</taxon>
    </lineage>
</organism>
<dbReference type="KEGG" id="tpro:Ga0080559_TMP1174"/>
<sequence length="100" mass="10495">MRANVLKALALGVLVAGCGSAPDAVGGGDRYEVHGVDEGDMLKLRGGPGTGFDVYVGLPNGTVVRVNECTQTGGTRWCEVSLDRARGLTGWASWAYLREL</sequence>
<dbReference type="InterPro" id="IPR003646">
    <property type="entry name" value="SH3-like_bac-type"/>
</dbReference>
<dbReference type="OrthoDB" id="8451772at2"/>
<dbReference type="PROSITE" id="PS51257">
    <property type="entry name" value="PROKAR_LIPOPROTEIN"/>
    <property type="match status" value="1"/>
</dbReference>
<name>A0A1U7D1L8_9RHOB</name>
<protein>
    <submittedName>
        <fullName evidence="2">SH3 domain-containing protein</fullName>
    </submittedName>
</protein>
<keyword evidence="3" id="KW-1185">Reference proteome</keyword>
<evidence type="ECO:0000313" key="3">
    <source>
        <dbReference type="Proteomes" id="UP000186559"/>
    </source>
</evidence>
<dbReference type="EMBL" id="CP014796">
    <property type="protein sequence ID" value="APX21970.1"/>
    <property type="molecule type" value="Genomic_DNA"/>
</dbReference>
<dbReference type="Pfam" id="PF08239">
    <property type="entry name" value="SH3_3"/>
    <property type="match status" value="1"/>
</dbReference>
<accession>A0A1U7D1L8</accession>
<feature type="domain" description="SH3b" evidence="1">
    <location>
        <begin position="42"/>
        <end position="97"/>
    </location>
</feature>
<gene>
    <name evidence="2" type="ORF">Ga0080559_TMP1174</name>
</gene>